<feature type="compositionally biased region" description="Basic and acidic residues" evidence="1">
    <location>
        <begin position="38"/>
        <end position="62"/>
    </location>
</feature>
<feature type="region of interest" description="Disordered" evidence="1">
    <location>
        <begin position="1"/>
        <end position="142"/>
    </location>
</feature>
<dbReference type="Proteomes" id="UP000006038">
    <property type="component" value="Unassembled WGS sequence"/>
</dbReference>
<dbReference type="EnsemblPlants" id="OB02G14990.1">
    <property type="protein sequence ID" value="OB02G14990.1"/>
    <property type="gene ID" value="OB02G14990"/>
</dbReference>
<dbReference type="AlphaFoldDB" id="J3LA32"/>
<evidence type="ECO:0000256" key="1">
    <source>
        <dbReference type="SAM" id="MobiDB-lite"/>
    </source>
</evidence>
<keyword evidence="3" id="KW-1185">Reference proteome</keyword>
<evidence type="ECO:0000313" key="2">
    <source>
        <dbReference type="EnsemblPlants" id="OB02G14990.1"/>
    </source>
</evidence>
<organism evidence="2">
    <name type="scientific">Oryza brachyantha</name>
    <name type="common">malo sina</name>
    <dbReference type="NCBI Taxonomy" id="4533"/>
    <lineage>
        <taxon>Eukaryota</taxon>
        <taxon>Viridiplantae</taxon>
        <taxon>Streptophyta</taxon>
        <taxon>Embryophyta</taxon>
        <taxon>Tracheophyta</taxon>
        <taxon>Spermatophyta</taxon>
        <taxon>Magnoliopsida</taxon>
        <taxon>Liliopsida</taxon>
        <taxon>Poales</taxon>
        <taxon>Poaceae</taxon>
        <taxon>BOP clade</taxon>
        <taxon>Oryzoideae</taxon>
        <taxon>Oryzeae</taxon>
        <taxon>Oryzinae</taxon>
        <taxon>Oryza</taxon>
    </lineage>
</organism>
<dbReference type="HOGENOM" id="CLU_1671989_0_0_1"/>
<evidence type="ECO:0000313" key="3">
    <source>
        <dbReference type="Proteomes" id="UP000006038"/>
    </source>
</evidence>
<reference evidence="2" key="1">
    <citation type="submission" date="2013-04" db="UniProtKB">
        <authorList>
            <consortium name="EnsemblPlants"/>
        </authorList>
    </citation>
    <scope>IDENTIFICATION</scope>
</reference>
<accession>J3LA32</accession>
<sequence length="158" mass="17514">MKARPGPTTARTNPSLCLLLPSRKASDPHHQTLAARRTRGEERSIHGDAAADQRDPGDEGARRAGLHQAAPQLGERQEEHRPGHRPLHREVHRHQLAGAALPRLLRHHGDLLPRQPAQGAPPPRPPRGAREARRRCRPPLDPGYVSRTWSLSVVSSFI</sequence>
<protein>
    <submittedName>
        <fullName evidence="2">Uncharacterized protein</fullName>
    </submittedName>
</protein>
<feature type="compositionally biased region" description="Basic residues" evidence="1">
    <location>
        <begin position="82"/>
        <end position="95"/>
    </location>
</feature>
<proteinExistence type="predicted"/>
<dbReference type="eggNOG" id="ENOG502SXBD">
    <property type="taxonomic scope" value="Eukaryota"/>
</dbReference>
<name>J3LA32_ORYBR</name>
<dbReference type="Gramene" id="OB02G14990.1">
    <property type="protein sequence ID" value="OB02G14990.1"/>
    <property type="gene ID" value="OB02G14990"/>
</dbReference>